<keyword evidence="2" id="KW-0433">Leucine-rich repeat</keyword>
<keyword evidence="8" id="KW-1185">Reference proteome</keyword>
<dbReference type="EMBL" id="JALLBG020000123">
    <property type="protein sequence ID" value="KAL3763369.1"/>
    <property type="molecule type" value="Genomic_DNA"/>
</dbReference>
<organism evidence="7 8">
    <name type="scientific">Discostella pseudostelligera</name>
    <dbReference type="NCBI Taxonomy" id="259834"/>
    <lineage>
        <taxon>Eukaryota</taxon>
        <taxon>Sar</taxon>
        <taxon>Stramenopiles</taxon>
        <taxon>Ochrophyta</taxon>
        <taxon>Bacillariophyta</taxon>
        <taxon>Coscinodiscophyceae</taxon>
        <taxon>Thalassiosirophycidae</taxon>
        <taxon>Stephanodiscales</taxon>
        <taxon>Stephanodiscaceae</taxon>
        <taxon>Discostella</taxon>
    </lineage>
</organism>
<sequence length="314" mass="33587">MRLSAHILQSAEQRTNPLGDREILLRSLAIPSIEHLAVTRNQFDTIDLSNNHISRLENFPKLDRLSCLYLGGNSIQHVDGLNLKRNVPNLTTIILSGNGVKGWNVIGDLGVGCPKLEFLSLVGNPVTRRQNYRLYAIYKIPTLKVLDFQKVKQSERERAQRLATSAAGAAMEADARLEAIAAAATTAAASMDEDGALLAAGGAYAAGAVNGENGTNTFEPGEGKSAEESFATQFTVEEKAKIRDMVANAASAEEIDRIESLVKRGIFPGSSSAGSDAMPSQPPPPPEESWDGNNGKRSAEGDGEGSDAKKQRSE</sequence>
<dbReference type="PANTHER" id="PTHR10552:SF6">
    <property type="entry name" value="U2 SMALL NUCLEAR RIBONUCLEOPROTEIN A"/>
    <property type="match status" value="1"/>
</dbReference>
<comment type="similarity">
    <text evidence="5">Belongs to the U2 small nuclear ribonucleoprotein A family.</text>
</comment>
<comment type="subcellular location">
    <subcellularLocation>
        <location evidence="1">Nucleus</location>
    </subcellularLocation>
</comment>
<evidence type="ECO:0000256" key="4">
    <source>
        <dbReference type="ARBA" id="ARBA00023242"/>
    </source>
</evidence>
<dbReference type="GO" id="GO:0005634">
    <property type="term" value="C:nucleus"/>
    <property type="evidence" value="ECO:0007669"/>
    <property type="project" value="UniProtKB-SubCell"/>
</dbReference>
<dbReference type="InterPro" id="IPR032675">
    <property type="entry name" value="LRR_dom_sf"/>
</dbReference>
<evidence type="ECO:0000256" key="3">
    <source>
        <dbReference type="ARBA" id="ARBA00022737"/>
    </source>
</evidence>
<keyword evidence="4" id="KW-0539">Nucleus</keyword>
<dbReference type="Gene3D" id="3.80.10.10">
    <property type="entry name" value="Ribonuclease Inhibitor"/>
    <property type="match status" value="1"/>
</dbReference>
<proteinExistence type="inferred from homology"/>
<accession>A0ABD3MH52</accession>
<evidence type="ECO:0000256" key="5">
    <source>
        <dbReference type="ARBA" id="ARBA00024196"/>
    </source>
</evidence>
<dbReference type="SUPFAM" id="SSF52058">
    <property type="entry name" value="L domain-like"/>
    <property type="match status" value="1"/>
</dbReference>
<dbReference type="InterPro" id="IPR044640">
    <property type="entry name" value="RU2A"/>
</dbReference>
<reference evidence="7 8" key="1">
    <citation type="submission" date="2024-10" db="EMBL/GenBank/DDBJ databases">
        <title>Updated reference genomes for cyclostephanoid diatoms.</title>
        <authorList>
            <person name="Roberts W.R."/>
            <person name="Alverson A.J."/>
        </authorList>
    </citation>
    <scope>NUCLEOTIDE SEQUENCE [LARGE SCALE GENOMIC DNA]</scope>
    <source>
        <strain evidence="7 8">AJA232-27</strain>
    </source>
</reference>
<name>A0ABD3MH52_9STRA</name>
<dbReference type="Proteomes" id="UP001530293">
    <property type="component" value="Unassembled WGS sequence"/>
</dbReference>
<gene>
    <name evidence="7" type="ORF">ACHAWU_001942</name>
</gene>
<evidence type="ECO:0000313" key="7">
    <source>
        <dbReference type="EMBL" id="KAL3763369.1"/>
    </source>
</evidence>
<evidence type="ECO:0000256" key="1">
    <source>
        <dbReference type="ARBA" id="ARBA00004123"/>
    </source>
</evidence>
<dbReference type="InterPro" id="IPR001611">
    <property type="entry name" value="Leu-rich_rpt"/>
</dbReference>
<dbReference type="PROSITE" id="PS51450">
    <property type="entry name" value="LRR"/>
    <property type="match status" value="1"/>
</dbReference>
<comment type="caution">
    <text evidence="7">The sequence shown here is derived from an EMBL/GenBank/DDBJ whole genome shotgun (WGS) entry which is preliminary data.</text>
</comment>
<protein>
    <submittedName>
        <fullName evidence="7">Uncharacterized protein</fullName>
    </submittedName>
</protein>
<dbReference type="PANTHER" id="PTHR10552">
    <property type="entry name" value="U2 SMALL NUCLEAR RIBONUCLEOPROTEIN A"/>
    <property type="match status" value="1"/>
</dbReference>
<evidence type="ECO:0000256" key="6">
    <source>
        <dbReference type="SAM" id="MobiDB-lite"/>
    </source>
</evidence>
<dbReference type="AlphaFoldDB" id="A0ABD3MH52"/>
<feature type="region of interest" description="Disordered" evidence="6">
    <location>
        <begin position="266"/>
        <end position="314"/>
    </location>
</feature>
<evidence type="ECO:0000313" key="8">
    <source>
        <dbReference type="Proteomes" id="UP001530293"/>
    </source>
</evidence>
<keyword evidence="3" id="KW-0677">Repeat</keyword>
<evidence type="ECO:0000256" key="2">
    <source>
        <dbReference type="ARBA" id="ARBA00022614"/>
    </source>
</evidence>
<dbReference type="Pfam" id="PF14580">
    <property type="entry name" value="LRR_9"/>
    <property type="match status" value="1"/>
</dbReference>